<dbReference type="PATRIC" id="fig|1447256.3.peg.1041"/>
<dbReference type="AlphaFoldDB" id="A0A0G9K8M4"/>
<evidence type="ECO:0008006" key="3">
    <source>
        <dbReference type="Google" id="ProtNLM"/>
    </source>
</evidence>
<dbReference type="RefSeq" id="WP_046996593.1">
    <property type="nucleotide sequence ID" value="NZ_JAIQ01000083.1"/>
</dbReference>
<gene>
    <name evidence="1" type="ORF">AA20_05360</name>
</gene>
<protein>
    <recommendedName>
        <fullName evidence="3">Toxin RelE</fullName>
    </recommendedName>
</protein>
<evidence type="ECO:0000313" key="2">
    <source>
        <dbReference type="Proteomes" id="UP000035514"/>
    </source>
</evidence>
<name>A0A0G9K8M4_9BACT</name>
<organism evidence="1 2">
    <name type="scientific">Aliarcobacter butzleri L348</name>
    <dbReference type="NCBI Taxonomy" id="1447256"/>
    <lineage>
        <taxon>Bacteria</taxon>
        <taxon>Pseudomonadati</taxon>
        <taxon>Campylobacterota</taxon>
        <taxon>Epsilonproteobacteria</taxon>
        <taxon>Campylobacterales</taxon>
        <taxon>Arcobacteraceae</taxon>
        <taxon>Aliarcobacter</taxon>
    </lineage>
</organism>
<dbReference type="EMBL" id="JAIQ01000083">
    <property type="protein sequence ID" value="KLE00583.1"/>
    <property type="molecule type" value="Genomic_DNA"/>
</dbReference>
<proteinExistence type="predicted"/>
<accession>A0A0G9K8M4</accession>
<dbReference type="Proteomes" id="UP000035514">
    <property type="component" value="Unassembled WGS sequence"/>
</dbReference>
<evidence type="ECO:0000313" key="1">
    <source>
        <dbReference type="EMBL" id="KLE00583.1"/>
    </source>
</evidence>
<reference evidence="1 2" key="1">
    <citation type="submission" date="2014-01" db="EMBL/GenBank/DDBJ databases">
        <title>Development of a Comparative Genomic Fingerprinting Assay for High Resolution Genotyping of Arcobacter butzleri.</title>
        <authorList>
            <person name="Webb A.L."/>
            <person name="Inglis G.D."/>
            <person name="Kruczkiewicz P."/>
            <person name="Selinger L.B."/>
            <person name="Taboada E.N."/>
        </authorList>
    </citation>
    <scope>NUCLEOTIDE SEQUENCE [LARGE SCALE GENOMIC DNA]</scope>
    <source>
        <strain evidence="1 2">L348</strain>
    </source>
</reference>
<comment type="caution">
    <text evidence="1">The sequence shown here is derived from an EMBL/GenBank/DDBJ whole genome shotgun (WGS) entry which is preliminary data.</text>
</comment>
<sequence>MIVKATSQFFKKRDSLISKGIISLEEYEETRDRFKANPKDPKIRPHKIDCKKSQTIISISIVNKQERILVNMKDCDDTIAIFSWIGKHREYEKIIKDSRNCKSIFIDCEEAQKALEV</sequence>